<keyword evidence="1" id="KW-0472">Membrane</keyword>
<accession>A0A6A4IIT6</accession>
<evidence type="ECO:0000313" key="2">
    <source>
        <dbReference type="EMBL" id="KAE9410531.1"/>
    </source>
</evidence>
<dbReference type="EMBL" id="ML769385">
    <property type="protein sequence ID" value="KAE9410531.1"/>
    <property type="molecule type" value="Genomic_DNA"/>
</dbReference>
<keyword evidence="3" id="KW-1185">Reference proteome</keyword>
<keyword evidence="1" id="KW-1133">Transmembrane helix</keyword>
<dbReference type="AlphaFoldDB" id="A0A6A4IIT6"/>
<dbReference type="OrthoDB" id="3266871at2759"/>
<organism evidence="2 3">
    <name type="scientific">Gymnopus androsaceus JB14</name>
    <dbReference type="NCBI Taxonomy" id="1447944"/>
    <lineage>
        <taxon>Eukaryota</taxon>
        <taxon>Fungi</taxon>
        <taxon>Dikarya</taxon>
        <taxon>Basidiomycota</taxon>
        <taxon>Agaricomycotina</taxon>
        <taxon>Agaricomycetes</taxon>
        <taxon>Agaricomycetidae</taxon>
        <taxon>Agaricales</taxon>
        <taxon>Marasmiineae</taxon>
        <taxon>Omphalotaceae</taxon>
        <taxon>Gymnopus</taxon>
    </lineage>
</organism>
<name>A0A6A4IIT6_9AGAR</name>
<keyword evidence="1" id="KW-0812">Transmembrane</keyword>
<feature type="transmembrane region" description="Helical" evidence="1">
    <location>
        <begin position="24"/>
        <end position="41"/>
    </location>
</feature>
<evidence type="ECO:0000313" key="3">
    <source>
        <dbReference type="Proteomes" id="UP000799118"/>
    </source>
</evidence>
<dbReference type="Proteomes" id="UP000799118">
    <property type="component" value="Unassembled WGS sequence"/>
</dbReference>
<sequence length="84" mass="9093">MNHRRGEGHGEGPGYLMSEMQEEMALIIGFGLLWIAVNLGWRAVTGGLGHEGSGHSLTSSGGGARPYPCSDDDILCIFEEYSYF</sequence>
<gene>
    <name evidence="2" type="ORF">BT96DRAFT_380033</name>
</gene>
<proteinExistence type="predicted"/>
<protein>
    <submittedName>
        <fullName evidence="2">Uncharacterized protein</fullName>
    </submittedName>
</protein>
<evidence type="ECO:0000256" key="1">
    <source>
        <dbReference type="SAM" id="Phobius"/>
    </source>
</evidence>
<reference evidence="2" key="1">
    <citation type="journal article" date="2019" name="Environ. Microbiol.">
        <title>Fungal ecological strategies reflected in gene transcription - a case study of two litter decomposers.</title>
        <authorList>
            <person name="Barbi F."/>
            <person name="Kohler A."/>
            <person name="Barry K."/>
            <person name="Baskaran P."/>
            <person name="Daum C."/>
            <person name="Fauchery L."/>
            <person name="Ihrmark K."/>
            <person name="Kuo A."/>
            <person name="LaButti K."/>
            <person name="Lipzen A."/>
            <person name="Morin E."/>
            <person name="Grigoriev I.V."/>
            <person name="Henrissat B."/>
            <person name="Lindahl B."/>
            <person name="Martin F."/>
        </authorList>
    </citation>
    <scope>NUCLEOTIDE SEQUENCE</scope>
    <source>
        <strain evidence="2">JB14</strain>
    </source>
</reference>